<dbReference type="AlphaFoldDB" id="A0A0A2KV85"/>
<feature type="transmembrane region" description="Helical" evidence="5">
    <location>
        <begin position="193"/>
        <end position="215"/>
    </location>
</feature>
<dbReference type="PhylomeDB" id="A0A0A2KV85"/>
<evidence type="ECO:0000256" key="1">
    <source>
        <dbReference type="ARBA" id="ARBA00004651"/>
    </source>
</evidence>
<dbReference type="EMBL" id="JQGA01001214">
    <property type="protein sequence ID" value="KGO68285.1"/>
    <property type="molecule type" value="Genomic_DNA"/>
</dbReference>
<gene>
    <name evidence="6" type="ORF">PITC_066520</name>
</gene>
<dbReference type="GO" id="GO:0015087">
    <property type="term" value="F:cobalt ion transmembrane transporter activity"/>
    <property type="evidence" value="ECO:0007669"/>
    <property type="project" value="TreeGrafter"/>
</dbReference>
<dbReference type="GO" id="GO:0000287">
    <property type="term" value="F:magnesium ion binding"/>
    <property type="evidence" value="ECO:0007669"/>
    <property type="project" value="TreeGrafter"/>
</dbReference>
<reference evidence="6 7" key="1">
    <citation type="journal article" date="2015" name="Mol. Plant Microbe Interact.">
        <title>Genome, transcriptome, and functional analyses of Penicillium expansum provide new insights into secondary metabolism and pathogenicity.</title>
        <authorList>
            <person name="Ballester A.R."/>
            <person name="Marcet-Houben M."/>
            <person name="Levin E."/>
            <person name="Sela N."/>
            <person name="Selma-Lazaro C."/>
            <person name="Carmona L."/>
            <person name="Wisniewski M."/>
            <person name="Droby S."/>
            <person name="Gonzalez-Candelas L."/>
            <person name="Gabaldon T."/>
        </authorList>
    </citation>
    <scope>NUCLEOTIDE SEQUENCE [LARGE SCALE GENOMIC DNA]</scope>
    <source>
        <strain evidence="6 7">PHI-1</strain>
    </source>
</reference>
<name>A0A0A2KV85_PENIT</name>
<dbReference type="InterPro" id="IPR002523">
    <property type="entry name" value="MgTranspt_CorA/ZnTranspt_ZntB"/>
</dbReference>
<dbReference type="SUPFAM" id="SSF144083">
    <property type="entry name" value="Magnesium transport protein CorA, transmembrane region"/>
    <property type="match status" value="1"/>
</dbReference>
<proteinExistence type="predicted"/>
<dbReference type="OrthoDB" id="3231000at2759"/>
<protein>
    <submittedName>
        <fullName evidence="6">Mg2+ transporter protein, CorA-like/Zinc transport protein ZntB</fullName>
    </submittedName>
</protein>
<keyword evidence="7" id="KW-1185">Reference proteome</keyword>
<keyword evidence="4 5" id="KW-0472">Membrane</keyword>
<dbReference type="PANTHER" id="PTHR46494:SF1">
    <property type="entry name" value="CORA FAMILY METAL ION TRANSPORTER (EUROFUNG)"/>
    <property type="match status" value="1"/>
</dbReference>
<dbReference type="HOGENOM" id="CLU_1098663_0_0_1"/>
<evidence type="ECO:0000313" key="7">
    <source>
        <dbReference type="Proteomes" id="UP000030104"/>
    </source>
</evidence>
<keyword evidence="3 5" id="KW-1133">Transmembrane helix</keyword>
<sequence>MYRPKMALIGPTFVDESTTYEPSQTFEPTKGSLDSLSRLFGRQLNADCAQQDAFYALSELFALSAFSVNQTFNLVEQCMNSQVNSSIEDMQISLESLRQANNFINGRVVRLHETLAHIRTRGSHAKWPRASTTKEQELAESVANESDHSYQHLLNRATSLTNRIKSESEWLMHKAMLNESQRAFYQGYNMTRITFLAFLFIPLSFTASVFGMNVIELANDDGPKLSIWYWVVVSIVVFAAGLLAWYWDKIKHLIKKIFYSDTAQKN</sequence>
<dbReference type="Pfam" id="PF01544">
    <property type="entry name" value="CorA"/>
    <property type="match status" value="1"/>
</dbReference>
<evidence type="ECO:0000256" key="4">
    <source>
        <dbReference type="ARBA" id="ARBA00023136"/>
    </source>
</evidence>
<keyword evidence="2 5" id="KW-0812">Transmembrane</keyword>
<evidence type="ECO:0000256" key="5">
    <source>
        <dbReference type="SAM" id="Phobius"/>
    </source>
</evidence>
<dbReference type="OMA" id="SHAKWPR"/>
<accession>A0A0A2KV85</accession>
<dbReference type="PANTHER" id="PTHR46494">
    <property type="entry name" value="CORA FAMILY METAL ION TRANSPORTER (EUROFUNG)"/>
    <property type="match status" value="1"/>
</dbReference>
<dbReference type="Gene3D" id="1.20.58.340">
    <property type="entry name" value="Magnesium transport protein CorA, transmembrane region"/>
    <property type="match status" value="1"/>
</dbReference>
<dbReference type="GO" id="GO:0005886">
    <property type="term" value="C:plasma membrane"/>
    <property type="evidence" value="ECO:0007669"/>
    <property type="project" value="UniProtKB-SubCell"/>
</dbReference>
<dbReference type="STRING" id="40296.A0A0A2KV85"/>
<evidence type="ECO:0000313" key="6">
    <source>
        <dbReference type="EMBL" id="KGO68285.1"/>
    </source>
</evidence>
<dbReference type="InterPro" id="IPR045863">
    <property type="entry name" value="CorA_TM1_TM2"/>
</dbReference>
<dbReference type="GO" id="GO:0015095">
    <property type="term" value="F:magnesium ion transmembrane transporter activity"/>
    <property type="evidence" value="ECO:0007669"/>
    <property type="project" value="TreeGrafter"/>
</dbReference>
<organism evidence="6 7">
    <name type="scientific">Penicillium italicum</name>
    <name type="common">Blue mold</name>
    <dbReference type="NCBI Taxonomy" id="40296"/>
    <lineage>
        <taxon>Eukaryota</taxon>
        <taxon>Fungi</taxon>
        <taxon>Dikarya</taxon>
        <taxon>Ascomycota</taxon>
        <taxon>Pezizomycotina</taxon>
        <taxon>Eurotiomycetes</taxon>
        <taxon>Eurotiomycetidae</taxon>
        <taxon>Eurotiales</taxon>
        <taxon>Aspergillaceae</taxon>
        <taxon>Penicillium</taxon>
    </lineage>
</organism>
<feature type="transmembrane region" description="Helical" evidence="5">
    <location>
        <begin position="227"/>
        <end position="247"/>
    </location>
</feature>
<comment type="caution">
    <text evidence="6">The sequence shown here is derived from an EMBL/GenBank/DDBJ whole genome shotgun (WGS) entry which is preliminary data.</text>
</comment>
<dbReference type="GO" id="GO:0050897">
    <property type="term" value="F:cobalt ion binding"/>
    <property type="evidence" value="ECO:0007669"/>
    <property type="project" value="TreeGrafter"/>
</dbReference>
<dbReference type="Proteomes" id="UP000030104">
    <property type="component" value="Unassembled WGS sequence"/>
</dbReference>
<evidence type="ECO:0000256" key="2">
    <source>
        <dbReference type="ARBA" id="ARBA00022692"/>
    </source>
</evidence>
<evidence type="ECO:0000256" key="3">
    <source>
        <dbReference type="ARBA" id="ARBA00022989"/>
    </source>
</evidence>
<comment type="subcellular location">
    <subcellularLocation>
        <location evidence="1">Cell membrane</location>
        <topology evidence="1">Multi-pass membrane protein</topology>
    </subcellularLocation>
</comment>